<evidence type="ECO:0000313" key="1">
    <source>
        <dbReference type="EMBL" id="CCH57577.1"/>
    </source>
</evidence>
<geneLocation type="plasmid" evidence="1 2">
    <name>pFLIM01</name>
</geneLocation>
<organism evidence="1 2">
    <name type="scientific">Fibrisoma limi BUZ 3</name>
    <dbReference type="NCBI Taxonomy" id="1185876"/>
    <lineage>
        <taxon>Bacteria</taxon>
        <taxon>Pseudomonadati</taxon>
        <taxon>Bacteroidota</taxon>
        <taxon>Cytophagia</taxon>
        <taxon>Cytophagales</taxon>
        <taxon>Spirosomataceae</taxon>
        <taxon>Fibrisoma</taxon>
    </lineage>
</organism>
<keyword evidence="2" id="KW-1185">Reference proteome</keyword>
<protein>
    <submittedName>
        <fullName evidence="1">Uncharacterized protein</fullName>
    </submittedName>
</protein>
<proteinExistence type="predicted"/>
<dbReference type="AlphaFoldDB" id="I2GTX6"/>
<gene>
    <name evidence="1" type="ORF">BN8_p06765</name>
</gene>
<reference evidence="1 2" key="1">
    <citation type="journal article" date="2012" name="J. Bacteriol.">
        <title>Genome Sequence of the Filamentous Bacterium Fibrisoma limi BUZ 3T.</title>
        <authorList>
            <person name="Filippini M."/>
            <person name="Qi W."/>
            <person name="Jaenicke S."/>
            <person name="Goesmann A."/>
            <person name="Smits T.H."/>
            <person name="Bagheri H.C."/>
        </authorList>
    </citation>
    <scope>NUCLEOTIDE SEQUENCE [LARGE SCALE GENOMIC DNA]</scope>
    <source>
        <strain evidence="2">BUZ 3T</strain>
        <plasmid evidence="1 2">pFLIM01</plasmid>
    </source>
</reference>
<evidence type="ECO:0000313" key="2">
    <source>
        <dbReference type="Proteomes" id="UP000009309"/>
    </source>
</evidence>
<keyword evidence="1" id="KW-0614">Plasmid</keyword>
<dbReference type="OrthoDB" id="1580497at2"/>
<dbReference type="Proteomes" id="UP000009309">
    <property type="component" value="Plasmid pFLIM01"/>
</dbReference>
<dbReference type="EMBL" id="HE805916">
    <property type="protein sequence ID" value="CCH57577.1"/>
    <property type="molecule type" value="Genomic_DNA"/>
</dbReference>
<accession>I2GTX6</accession>
<sequence length="225" mass="25459">MSLLTDKTCENCGRVLRAMNPQKGSSYYYPCACNRPIRTISGVVLPGTEQHEQILASGYWNLNDLLTPQPQKTLQLNVENGYCQHRTTQGDNYGITCMDCGEAIAGYGYWGEGSTVCKHDWARLDEESDEEMCMYCQAVRSAPPKPVAHRWQKGDLGIVNNTLVLLLEEERSVWISQRGDCGYYPTSGIKFIQRIPLPYRFVDWKQTIADYLGGKFTSYFALANL</sequence>
<name>I2GTX6_9BACT</name>